<dbReference type="EMBL" id="CM042049">
    <property type="protein sequence ID" value="KAI3747289.1"/>
    <property type="molecule type" value="Genomic_DNA"/>
</dbReference>
<evidence type="ECO:0000313" key="2">
    <source>
        <dbReference type="Proteomes" id="UP001055879"/>
    </source>
</evidence>
<keyword evidence="2" id="KW-1185">Reference proteome</keyword>
<accession>A0ACB9DKW8</accession>
<comment type="caution">
    <text evidence="1">The sequence shown here is derived from an EMBL/GenBank/DDBJ whole genome shotgun (WGS) entry which is preliminary data.</text>
</comment>
<reference evidence="1 2" key="2">
    <citation type="journal article" date="2022" name="Mol. Ecol. Resour.">
        <title>The genomes of chicory, endive, great burdock and yacon provide insights into Asteraceae paleo-polyploidization history and plant inulin production.</title>
        <authorList>
            <person name="Fan W."/>
            <person name="Wang S."/>
            <person name="Wang H."/>
            <person name="Wang A."/>
            <person name="Jiang F."/>
            <person name="Liu H."/>
            <person name="Zhao H."/>
            <person name="Xu D."/>
            <person name="Zhang Y."/>
        </authorList>
    </citation>
    <scope>NUCLEOTIDE SEQUENCE [LARGE SCALE GENOMIC DNA]</scope>
    <source>
        <strain evidence="2">cv. Niubang</strain>
    </source>
</reference>
<organism evidence="1 2">
    <name type="scientific">Arctium lappa</name>
    <name type="common">Greater burdock</name>
    <name type="synonym">Lappa major</name>
    <dbReference type="NCBI Taxonomy" id="4217"/>
    <lineage>
        <taxon>Eukaryota</taxon>
        <taxon>Viridiplantae</taxon>
        <taxon>Streptophyta</taxon>
        <taxon>Embryophyta</taxon>
        <taxon>Tracheophyta</taxon>
        <taxon>Spermatophyta</taxon>
        <taxon>Magnoliopsida</taxon>
        <taxon>eudicotyledons</taxon>
        <taxon>Gunneridae</taxon>
        <taxon>Pentapetalae</taxon>
        <taxon>asterids</taxon>
        <taxon>campanulids</taxon>
        <taxon>Asterales</taxon>
        <taxon>Asteraceae</taxon>
        <taxon>Carduoideae</taxon>
        <taxon>Cardueae</taxon>
        <taxon>Arctiinae</taxon>
        <taxon>Arctium</taxon>
    </lineage>
</organism>
<name>A0ACB9DKW8_ARCLA</name>
<dbReference type="Proteomes" id="UP001055879">
    <property type="component" value="Linkage Group LG03"/>
</dbReference>
<protein>
    <submittedName>
        <fullName evidence="1">Uncharacterized protein</fullName>
    </submittedName>
</protein>
<reference evidence="2" key="1">
    <citation type="journal article" date="2022" name="Mol. Ecol. Resour.">
        <title>The genomes of chicory, endive, great burdock and yacon provide insights into Asteraceae palaeo-polyploidization history and plant inulin production.</title>
        <authorList>
            <person name="Fan W."/>
            <person name="Wang S."/>
            <person name="Wang H."/>
            <person name="Wang A."/>
            <person name="Jiang F."/>
            <person name="Liu H."/>
            <person name="Zhao H."/>
            <person name="Xu D."/>
            <person name="Zhang Y."/>
        </authorList>
    </citation>
    <scope>NUCLEOTIDE SEQUENCE [LARGE SCALE GENOMIC DNA]</scope>
    <source>
        <strain evidence="2">cv. Niubang</strain>
    </source>
</reference>
<evidence type="ECO:0000313" key="1">
    <source>
        <dbReference type="EMBL" id="KAI3747289.1"/>
    </source>
</evidence>
<gene>
    <name evidence="1" type="ORF">L6452_09743</name>
</gene>
<proteinExistence type="predicted"/>
<sequence>MLSLGCIPDAQSLPRISPYNGGKRLIGYPCHPPIIYEIIYIVLIVSFVLFFLTITHYIHARTPTLSPYHNSPTSLSLYNHPLPPPFFLTHPPFH</sequence>